<name>A0A383BSP4_9ZZZZ</name>
<evidence type="ECO:0000256" key="1">
    <source>
        <dbReference type="SAM" id="Phobius"/>
    </source>
</evidence>
<dbReference type="PANTHER" id="PTHR30576:SF0">
    <property type="entry name" value="UNDECAPRENYL-PHOSPHATE N-ACETYLGALACTOSAMINYL 1-PHOSPHATE TRANSFERASE-RELATED"/>
    <property type="match status" value="1"/>
</dbReference>
<evidence type="ECO:0000313" key="3">
    <source>
        <dbReference type="EMBL" id="SVE22335.1"/>
    </source>
</evidence>
<dbReference type="InterPro" id="IPR003362">
    <property type="entry name" value="Bact_transf"/>
</dbReference>
<dbReference type="PANTHER" id="PTHR30576">
    <property type="entry name" value="COLANIC BIOSYNTHESIS UDP-GLUCOSE LIPID CARRIER TRANSFERASE"/>
    <property type="match status" value="1"/>
</dbReference>
<feature type="domain" description="Bacterial sugar transferase" evidence="2">
    <location>
        <begin position="1"/>
        <end position="61"/>
    </location>
</feature>
<dbReference type="GO" id="GO:0016780">
    <property type="term" value="F:phosphotransferase activity, for other substituted phosphate groups"/>
    <property type="evidence" value="ECO:0007669"/>
    <property type="project" value="TreeGrafter"/>
</dbReference>
<feature type="non-terminal residue" evidence="3">
    <location>
        <position position="62"/>
    </location>
</feature>
<protein>
    <recommendedName>
        <fullName evidence="2">Bacterial sugar transferase domain-containing protein</fullName>
    </recommendedName>
</protein>
<gene>
    <name evidence="3" type="ORF">METZ01_LOCUS475189</name>
</gene>
<accession>A0A383BSP4</accession>
<keyword evidence="1" id="KW-0812">Transmembrane</keyword>
<dbReference type="EMBL" id="UINC01202501">
    <property type="protein sequence ID" value="SVE22335.1"/>
    <property type="molecule type" value="Genomic_DNA"/>
</dbReference>
<organism evidence="3">
    <name type="scientific">marine metagenome</name>
    <dbReference type="NCBI Taxonomy" id="408172"/>
    <lineage>
        <taxon>unclassified sequences</taxon>
        <taxon>metagenomes</taxon>
        <taxon>ecological metagenomes</taxon>
    </lineage>
</organism>
<dbReference type="Pfam" id="PF02397">
    <property type="entry name" value="Bac_transf"/>
    <property type="match status" value="1"/>
</dbReference>
<reference evidence="3" key="1">
    <citation type="submission" date="2018-05" db="EMBL/GenBank/DDBJ databases">
        <authorList>
            <person name="Lanie J.A."/>
            <person name="Ng W.-L."/>
            <person name="Kazmierczak K.M."/>
            <person name="Andrzejewski T.M."/>
            <person name="Davidsen T.M."/>
            <person name="Wayne K.J."/>
            <person name="Tettelin H."/>
            <person name="Glass J.I."/>
            <person name="Rusch D."/>
            <person name="Podicherti R."/>
            <person name="Tsui H.-C.T."/>
            <person name="Winkler M.E."/>
        </authorList>
    </citation>
    <scope>NUCLEOTIDE SEQUENCE</scope>
</reference>
<dbReference type="AlphaFoldDB" id="A0A383BSP4"/>
<keyword evidence="1" id="KW-0472">Membrane</keyword>
<feature type="transmembrane region" description="Helical" evidence="1">
    <location>
        <begin position="7"/>
        <end position="27"/>
    </location>
</feature>
<sequence length="62" mass="6890">MLDIIGSLVLLIAFLPIYGLITIIILLNSGTPVLYVWNVIGKNGVPFKSWKFRTMEPGADEK</sequence>
<keyword evidence="1" id="KW-1133">Transmembrane helix</keyword>
<evidence type="ECO:0000259" key="2">
    <source>
        <dbReference type="Pfam" id="PF02397"/>
    </source>
</evidence>
<proteinExistence type="predicted"/>